<sequence length="79" mass="9259">MICLSASQTIRRIERKVSSSNSQVDYKLNESRFKTRLENQDKSFRVYGWDGQVKSECHSTGLEVEKARHSWKMLKDSHP</sequence>
<keyword evidence="2" id="KW-1185">Reference proteome</keyword>
<dbReference type="AlphaFoldDB" id="A0AAV4MHU0"/>
<evidence type="ECO:0000313" key="2">
    <source>
        <dbReference type="Proteomes" id="UP001054945"/>
    </source>
</evidence>
<dbReference type="Proteomes" id="UP001054945">
    <property type="component" value="Unassembled WGS sequence"/>
</dbReference>
<evidence type="ECO:0000313" key="1">
    <source>
        <dbReference type="EMBL" id="GIX71430.1"/>
    </source>
</evidence>
<proteinExistence type="predicted"/>
<dbReference type="EMBL" id="BPLR01019753">
    <property type="protein sequence ID" value="GIX71430.1"/>
    <property type="molecule type" value="Genomic_DNA"/>
</dbReference>
<protein>
    <submittedName>
        <fullName evidence="1">Uncharacterized protein</fullName>
    </submittedName>
</protein>
<gene>
    <name evidence="1" type="ORF">CEXT_190571</name>
</gene>
<organism evidence="1 2">
    <name type="scientific">Caerostris extrusa</name>
    <name type="common">Bark spider</name>
    <name type="synonym">Caerostris bankana</name>
    <dbReference type="NCBI Taxonomy" id="172846"/>
    <lineage>
        <taxon>Eukaryota</taxon>
        <taxon>Metazoa</taxon>
        <taxon>Ecdysozoa</taxon>
        <taxon>Arthropoda</taxon>
        <taxon>Chelicerata</taxon>
        <taxon>Arachnida</taxon>
        <taxon>Araneae</taxon>
        <taxon>Araneomorphae</taxon>
        <taxon>Entelegynae</taxon>
        <taxon>Araneoidea</taxon>
        <taxon>Araneidae</taxon>
        <taxon>Caerostris</taxon>
    </lineage>
</organism>
<name>A0AAV4MHU0_CAEEX</name>
<accession>A0AAV4MHU0</accession>
<reference evidence="1 2" key="1">
    <citation type="submission" date="2021-06" db="EMBL/GenBank/DDBJ databases">
        <title>Caerostris extrusa draft genome.</title>
        <authorList>
            <person name="Kono N."/>
            <person name="Arakawa K."/>
        </authorList>
    </citation>
    <scope>NUCLEOTIDE SEQUENCE [LARGE SCALE GENOMIC DNA]</scope>
</reference>
<comment type="caution">
    <text evidence="1">The sequence shown here is derived from an EMBL/GenBank/DDBJ whole genome shotgun (WGS) entry which is preliminary data.</text>
</comment>